<dbReference type="InterPro" id="IPR001849">
    <property type="entry name" value="PH_domain"/>
</dbReference>
<feature type="compositionally biased region" description="Polar residues" evidence="11">
    <location>
        <begin position="1"/>
        <end position="12"/>
    </location>
</feature>
<comment type="caution">
    <text evidence="15">The sequence shown here is derived from an EMBL/GenBank/DDBJ whole genome shotgun (WGS) entry which is preliminary data.</text>
</comment>
<dbReference type="PANTHER" id="PTHR45832">
    <property type="entry name" value="SERINE/THREONINE-PROTEIN KINASE SAMKA-RELATED-RELATED"/>
    <property type="match status" value="1"/>
</dbReference>
<evidence type="ECO:0000256" key="8">
    <source>
        <dbReference type="ARBA" id="ARBA00022840"/>
    </source>
</evidence>
<dbReference type="EMBL" id="LKCW01000394">
    <property type="protein sequence ID" value="KPM34132.1"/>
    <property type="molecule type" value="Genomic_DNA"/>
</dbReference>
<dbReference type="InterPro" id="IPR000095">
    <property type="entry name" value="CRIB_dom"/>
</dbReference>
<evidence type="ECO:0000259" key="13">
    <source>
        <dbReference type="PROSITE" id="PS50011"/>
    </source>
</evidence>
<feature type="compositionally biased region" description="Polar residues" evidence="11">
    <location>
        <begin position="259"/>
        <end position="277"/>
    </location>
</feature>
<dbReference type="OrthoDB" id="248923at2759"/>
<keyword evidence="5" id="KW-0808">Transferase</keyword>
<evidence type="ECO:0000256" key="2">
    <source>
        <dbReference type="ARBA" id="ARBA00012513"/>
    </source>
</evidence>
<evidence type="ECO:0000256" key="7">
    <source>
        <dbReference type="ARBA" id="ARBA00022777"/>
    </source>
</evidence>
<name>A0A0N8H4R8_9HYPO</name>
<feature type="domain" description="PH" evidence="12">
    <location>
        <begin position="80"/>
        <end position="188"/>
    </location>
</feature>
<feature type="region of interest" description="Disordered" evidence="11">
    <location>
        <begin position="1"/>
        <end position="27"/>
    </location>
</feature>
<dbReference type="InterPro" id="IPR036936">
    <property type="entry name" value="CRIB_dom_sf"/>
</dbReference>
<evidence type="ECO:0000256" key="11">
    <source>
        <dbReference type="SAM" id="MobiDB-lite"/>
    </source>
</evidence>
<dbReference type="GO" id="GO:0106310">
    <property type="term" value="F:protein serine kinase activity"/>
    <property type="evidence" value="ECO:0007669"/>
    <property type="project" value="RHEA"/>
</dbReference>
<dbReference type="GO" id="GO:0005524">
    <property type="term" value="F:ATP binding"/>
    <property type="evidence" value="ECO:0007669"/>
    <property type="project" value="UniProtKB-KW"/>
</dbReference>
<organism evidence="15 16">
    <name type="scientific">Neonectria ditissima</name>
    <dbReference type="NCBI Taxonomy" id="78410"/>
    <lineage>
        <taxon>Eukaryota</taxon>
        <taxon>Fungi</taxon>
        <taxon>Dikarya</taxon>
        <taxon>Ascomycota</taxon>
        <taxon>Pezizomycotina</taxon>
        <taxon>Sordariomycetes</taxon>
        <taxon>Hypocreomycetidae</taxon>
        <taxon>Hypocreales</taxon>
        <taxon>Nectriaceae</taxon>
        <taxon>Neonectria</taxon>
    </lineage>
</organism>
<dbReference type="InterPro" id="IPR008271">
    <property type="entry name" value="Ser/Thr_kinase_AS"/>
</dbReference>
<dbReference type="Pfam" id="PF00069">
    <property type="entry name" value="Pkinase"/>
    <property type="match status" value="1"/>
</dbReference>
<keyword evidence="16" id="KW-1185">Reference proteome</keyword>
<dbReference type="Pfam" id="PF00786">
    <property type="entry name" value="PBD"/>
    <property type="match status" value="1"/>
</dbReference>
<dbReference type="FunFam" id="2.30.29.30:FF:000356">
    <property type="entry name" value="Non-specific serine/threonine protein kinase"/>
    <property type="match status" value="1"/>
</dbReference>
<feature type="region of interest" description="Disordered" evidence="11">
    <location>
        <begin position="259"/>
        <end position="342"/>
    </location>
</feature>
<feature type="region of interest" description="Disordered" evidence="11">
    <location>
        <begin position="356"/>
        <end position="546"/>
    </location>
</feature>
<dbReference type="Gene3D" id="3.90.810.10">
    <property type="entry name" value="CRIB domain"/>
    <property type="match status" value="1"/>
</dbReference>
<dbReference type="AlphaFoldDB" id="A0A0N8H4R8"/>
<dbReference type="InterPro" id="IPR051931">
    <property type="entry name" value="PAK3-like"/>
</dbReference>
<keyword evidence="3" id="KW-0589">Pheromone response</keyword>
<evidence type="ECO:0000256" key="5">
    <source>
        <dbReference type="ARBA" id="ARBA00022679"/>
    </source>
</evidence>
<dbReference type="GO" id="GO:0004674">
    <property type="term" value="F:protein serine/threonine kinase activity"/>
    <property type="evidence" value="ECO:0007669"/>
    <property type="project" value="UniProtKB-KW"/>
</dbReference>
<gene>
    <name evidence="15" type="ORF">AK830_g12440</name>
</gene>
<evidence type="ECO:0000256" key="10">
    <source>
        <dbReference type="ARBA" id="ARBA00048679"/>
    </source>
</evidence>
<dbReference type="InterPro" id="IPR000719">
    <property type="entry name" value="Prot_kinase_dom"/>
</dbReference>
<dbReference type="CDD" id="cd13279">
    <property type="entry name" value="PH_Cla4_Ste20"/>
    <property type="match status" value="1"/>
</dbReference>
<dbReference type="CDD" id="cd06614">
    <property type="entry name" value="STKc_PAK"/>
    <property type="match status" value="1"/>
</dbReference>
<dbReference type="PROSITE" id="PS00108">
    <property type="entry name" value="PROTEIN_KINASE_ST"/>
    <property type="match status" value="1"/>
</dbReference>
<keyword evidence="6" id="KW-0547">Nucleotide-binding</keyword>
<comment type="similarity">
    <text evidence="1">Belongs to the protein kinase superfamily. STE Ser/Thr protein kinase family. STE20 subfamily.</text>
</comment>
<dbReference type="FunFam" id="1.10.510.10:FF:000139">
    <property type="entry name" value="Non-specific serine/threonine protein kinase"/>
    <property type="match status" value="1"/>
</dbReference>
<evidence type="ECO:0000256" key="6">
    <source>
        <dbReference type="ARBA" id="ARBA00022741"/>
    </source>
</evidence>
<dbReference type="InterPro" id="IPR011009">
    <property type="entry name" value="Kinase-like_dom_sf"/>
</dbReference>
<dbReference type="InterPro" id="IPR033923">
    <property type="entry name" value="PAK_BD"/>
</dbReference>
<comment type="catalytic activity">
    <reaction evidence="10">
        <text>L-seryl-[protein] + ATP = O-phospho-L-seryl-[protein] + ADP + H(+)</text>
        <dbReference type="Rhea" id="RHEA:17989"/>
        <dbReference type="Rhea" id="RHEA-COMP:9863"/>
        <dbReference type="Rhea" id="RHEA-COMP:11604"/>
        <dbReference type="ChEBI" id="CHEBI:15378"/>
        <dbReference type="ChEBI" id="CHEBI:29999"/>
        <dbReference type="ChEBI" id="CHEBI:30616"/>
        <dbReference type="ChEBI" id="CHEBI:83421"/>
        <dbReference type="ChEBI" id="CHEBI:456216"/>
        <dbReference type="EC" id="2.7.11.1"/>
    </reaction>
</comment>
<reference evidence="15 16" key="1">
    <citation type="submission" date="2015-09" db="EMBL/GenBank/DDBJ databases">
        <title>Draft genome of a European isolate of the apple canker pathogen Neonectria ditissima.</title>
        <authorList>
            <person name="Gomez-Cortecero A."/>
            <person name="Harrison R.J."/>
            <person name="Armitage A.D."/>
        </authorList>
    </citation>
    <scope>NUCLEOTIDE SEQUENCE [LARGE SCALE GENOMIC DNA]</scope>
    <source>
        <strain evidence="15 16">R09/05</strain>
    </source>
</reference>
<dbReference type="PROSITE" id="PS50108">
    <property type="entry name" value="CRIB"/>
    <property type="match status" value="1"/>
</dbReference>
<keyword evidence="8" id="KW-0067">ATP-binding</keyword>
<dbReference type="GO" id="GO:0005634">
    <property type="term" value="C:nucleus"/>
    <property type="evidence" value="ECO:0007669"/>
    <property type="project" value="UniProtKB-ARBA"/>
</dbReference>
<dbReference type="GO" id="GO:2000910">
    <property type="term" value="P:negative regulation of sterol import"/>
    <property type="evidence" value="ECO:0007669"/>
    <property type="project" value="UniProtKB-ARBA"/>
</dbReference>
<dbReference type="SUPFAM" id="SSF50729">
    <property type="entry name" value="PH domain-like"/>
    <property type="match status" value="1"/>
</dbReference>
<dbReference type="STRING" id="78410.A0A0N8H4R8"/>
<dbReference type="GO" id="GO:0000122">
    <property type="term" value="P:negative regulation of transcription by RNA polymerase II"/>
    <property type="evidence" value="ECO:0007669"/>
    <property type="project" value="UniProtKB-ARBA"/>
</dbReference>
<evidence type="ECO:0000313" key="15">
    <source>
        <dbReference type="EMBL" id="KPM34132.1"/>
    </source>
</evidence>
<dbReference type="FunFam" id="3.90.810.10:FF:000005">
    <property type="entry name" value="Non-specific serine/threonine protein kinase"/>
    <property type="match status" value="1"/>
</dbReference>
<dbReference type="PROSITE" id="PS50011">
    <property type="entry name" value="PROTEIN_KINASE_DOM"/>
    <property type="match status" value="1"/>
</dbReference>
<feature type="compositionally biased region" description="Polar residues" evidence="11">
    <location>
        <begin position="451"/>
        <end position="463"/>
    </location>
</feature>
<feature type="domain" description="Protein kinase" evidence="13">
    <location>
        <begin position="567"/>
        <end position="835"/>
    </location>
</feature>
<dbReference type="GO" id="GO:0035376">
    <property type="term" value="P:sterol import"/>
    <property type="evidence" value="ECO:0007669"/>
    <property type="project" value="UniProtKB-ARBA"/>
</dbReference>
<dbReference type="FunFam" id="3.30.200.20:FF:000535">
    <property type="entry name" value="Non-specific serine/threonine protein kinase"/>
    <property type="match status" value="1"/>
</dbReference>
<dbReference type="SMART" id="SM00220">
    <property type="entry name" value="S_TKc"/>
    <property type="match status" value="1"/>
</dbReference>
<keyword evidence="4" id="KW-0723">Serine/threonine-protein kinase</keyword>
<evidence type="ECO:0000259" key="14">
    <source>
        <dbReference type="PROSITE" id="PS50108"/>
    </source>
</evidence>
<dbReference type="SMART" id="SM00285">
    <property type="entry name" value="PBD"/>
    <property type="match status" value="1"/>
</dbReference>
<evidence type="ECO:0000256" key="9">
    <source>
        <dbReference type="ARBA" id="ARBA00047899"/>
    </source>
</evidence>
<feature type="compositionally biased region" description="Basic and acidic residues" evidence="11">
    <location>
        <begin position="314"/>
        <end position="326"/>
    </location>
</feature>
<dbReference type="Gene3D" id="1.10.510.10">
    <property type="entry name" value="Transferase(Phosphotransferase) domain 1"/>
    <property type="match status" value="1"/>
</dbReference>
<dbReference type="SMART" id="SM00233">
    <property type="entry name" value="PH"/>
    <property type="match status" value="1"/>
</dbReference>
<dbReference type="GO" id="GO:0019236">
    <property type="term" value="P:response to pheromone"/>
    <property type="evidence" value="ECO:0007669"/>
    <property type="project" value="UniProtKB-KW"/>
</dbReference>
<dbReference type="Gene3D" id="3.30.200.20">
    <property type="entry name" value="Phosphorylase Kinase, domain 1"/>
    <property type="match status" value="1"/>
</dbReference>
<feature type="domain" description="CRIB" evidence="14">
    <location>
        <begin position="193"/>
        <end position="206"/>
    </location>
</feature>
<dbReference type="EC" id="2.7.11.1" evidence="2"/>
<protein>
    <recommendedName>
        <fullName evidence="2">non-specific serine/threonine protein kinase</fullName>
        <ecNumber evidence="2">2.7.11.1</ecNumber>
    </recommendedName>
</protein>
<evidence type="ECO:0000256" key="3">
    <source>
        <dbReference type="ARBA" id="ARBA00022507"/>
    </source>
</evidence>
<feature type="compositionally biased region" description="Low complexity" evidence="11">
    <location>
        <begin position="417"/>
        <end position="450"/>
    </location>
</feature>
<accession>A0A0N8H4R8</accession>
<dbReference type="Gene3D" id="2.30.29.30">
    <property type="entry name" value="Pleckstrin-homology domain (PH domain)/Phosphotyrosine-binding domain (PTB)"/>
    <property type="match status" value="1"/>
</dbReference>
<keyword evidence="7 15" id="KW-0418">Kinase</keyword>
<dbReference type="Proteomes" id="UP000050424">
    <property type="component" value="Unassembled WGS sequence"/>
</dbReference>
<feature type="compositionally biased region" description="Low complexity" evidence="11">
    <location>
        <begin position="327"/>
        <end position="340"/>
    </location>
</feature>
<evidence type="ECO:0000256" key="1">
    <source>
        <dbReference type="ARBA" id="ARBA00008874"/>
    </source>
</evidence>
<dbReference type="PANTHER" id="PTHR45832:SF22">
    <property type="entry name" value="SERINE_THREONINE-PROTEIN KINASE SAMKA-RELATED"/>
    <property type="match status" value="1"/>
</dbReference>
<dbReference type="SUPFAM" id="SSF56112">
    <property type="entry name" value="Protein kinase-like (PK-like)"/>
    <property type="match status" value="1"/>
</dbReference>
<evidence type="ECO:0000259" key="12">
    <source>
        <dbReference type="PROSITE" id="PS50003"/>
    </source>
</evidence>
<feature type="compositionally biased region" description="Low complexity" evidence="11">
    <location>
        <begin position="523"/>
        <end position="533"/>
    </location>
</feature>
<evidence type="ECO:0000256" key="4">
    <source>
        <dbReference type="ARBA" id="ARBA00022527"/>
    </source>
</evidence>
<proteinExistence type="inferred from homology"/>
<dbReference type="CDD" id="cd01093">
    <property type="entry name" value="CRIB_PAK_like"/>
    <property type="match status" value="1"/>
</dbReference>
<feature type="compositionally biased region" description="Low complexity" evidence="11">
    <location>
        <begin position="298"/>
        <end position="313"/>
    </location>
</feature>
<dbReference type="PROSITE" id="PS50003">
    <property type="entry name" value="PH_DOMAIN"/>
    <property type="match status" value="1"/>
</dbReference>
<dbReference type="InterPro" id="IPR011993">
    <property type="entry name" value="PH-like_dom_sf"/>
</dbReference>
<feature type="compositionally biased region" description="Basic and acidic residues" evidence="11">
    <location>
        <begin position="356"/>
        <end position="381"/>
    </location>
</feature>
<sequence length="855" mass="93625">MAQNSMYASGQFMNPGPAPRPPTDRPRLALTPNANLPGSMANMAISPIRSTATSTYTGSTISLPIARQQSNNTDGMGGVAVKKEGWASVKESKNFIQPWKQKYLILRKESLDFHKTEGGKVSYTLYLRDVVNVGRVEAAGTIFEIKRKPDGSSNSPGDDDGQTKTLQIKVKSDDDLYEWIDFVYGACPGMGGVSNPTNFSHAVHVGFDPKTGEFVGLPPEWSKLLNSSAITKEDYERNPQAVFEVLDFYTDLAKRAENPNQYSSLTPTPPATSQGNKQLGYGGGSSVAPPRPAPPSNAPRAPGYSTPPAANAPRRPERPDRPDRPLAPEQQQQQQRQQMQAMAPNYVAQDALREEQRKKQLEAQRQREQRDIEEQNRRDLEAYNAAIPKTKVPLAQQEIGGGYGTSPQADRYNPSRAAPAAPKPAQSNALRAQRAAPSPPSASAQRPLLATQQSSGTLPSQGRSRNDSPGGHANAPRYANGNQASQPPRQPQPQPQASRLPAPVKPLNVAPKPSQQQSDSVKAAEAALTAKPTAAERKDVRMSTMSESEVMAKLKEAVSKDDPNLSYSKQKKIGQGASGSVYVAKIKETAVGIARDVLRQQGPRAQVAIKQMDLAHQPRKELIVNEIMVMKDSRHRNIVNFLDAFLRNNFSELWVVMEFMEGGALTDVIDNNSSISEEQISTICHETCSGLQHLHAQSIIHRDIKSDNVLLDARGNVKITDFGFCAKLTETKSKRATMVGTPYWMAPEVVKQKEYGPKVDIWSLGIMAIEMIESEPPYLNEEPLKALYLIATNGTPRLKKPEKLSKELKAFLSVCLCVDVKSRASADELLAHDFLRHGCPLSSLADLLAFKKHAK</sequence>
<dbReference type="GO" id="GO:0010629">
    <property type="term" value="P:negative regulation of gene expression"/>
    <property type="evidence" value="ECO:0007669"/>
    <property type="project" value="UniProtKB-ARBA"/>
</dbReference>
<evidence type="ECO:0000313" key="16">
    <source>
        <dbReference type="Proteomes" id="UP000050424"/>
    </source>
</evidence>
<comment type="catalytic activity">
    <reaction evidence="9">
        <text>L-threonyl-[protein] + ATP = O-phospho-L-threonyl-[protein] + ADP + H(+)</text>
        <dbReference type="Rhea" id="RHEA:46608"/>
        <dbReference type="Rhea" id="RHEA-COMP:11060"/>
        <dbReference type="Rhea" id="RHEA-COMP:11605"/>
        <dbReference type="ChEBI" id="CHEBI:15378"/>
        <dbReference type="ChEBI" id="CHEBI:30013"/>
        <dbReference type="ChEBI" id="CHEBI:30616"/>
        <dbReference type="ChEBI" id="CHEBI:61977"/>
        <dbReference type="ChEBI" id="CHEBI:456216"/>
        <dbReference type="EC" id="2.7.11.1"/>
    </reaction>
</comment>